<keyword evidence="3" id="KW-1185">Reference proteome</keyword>
<sequence>MASGAVFPAFIRATYQETSDGLPAFERAIQTSVNRAQKAAQVSMDQITREISDALVGGKSDLGASDLRAAAAAAEMRAQAARKIATSMAAAAAAENDYSLATQASIMAARRLADEEENAARVANLHVAAVERINQVARQNSISLTALSDGNMIATLSSNAHRQAQMMLAQQMQDVAIQMQLGINPLMILTQQGSQAAFSLAQMGGKAAAVGRFLSSPWVAALAIAGTALGSLLTKSEDTADALEKIKFSSDAVGSAQGIMGDAMDLATGKITTQRKELIALAIAQSKVGAIQAQTRANALRGEVQSLQAPTTELSGGFGGGFDVRRVDAGARGAISRSFLTGEIDGKTAVQRLNNLRKAGALTDEAFASAAKSIASLGVELANVKTFEAAERLLNGAGTNGDRGLLLKPKIDRSPKPKTDPQVKIAKDLFEDRLQAQGNVGKLAQDIIERQLSWGKDQVTVGDQLIQQAKDLASLEEARAQGAQQVLDGYLRQLDALQRLGGLAGGAAGIVGGILDGGNFYGVNGKAGDILRAFSPMVGEDGWKNVTEKLDEIFGGDGEFKKGMTKILQGAGAGQTAAGLLLGGANNALTSSIGGALGNKIGEKFLTKPLKDAFGEAFGDFAGPLGSIAGGLLGGALGGLLSKPKWGTAVVTGQGSGDVTVAGNKAAYRSNANLAGTSIQSGLDAIAEQLGADIGDYNVSIGQYKGKWRVSTTGYSGKLGGKNWGAKGITDFGKEGGEDAIKFAISDAVKDGALLGLRASTQALLTRSSDIEGQLQKALDFEGVFHRLKEYTDPVGAALDTLDKEFTRLKKIFEEAGASTEEYAALEQLYGKERAAAVKDAAEKVTASLRSLFDELTVGNDARSLRERLAEAQANYNPLAQRVAAGDTSAYDDYSDAARTLLDLQRQVYGSSEDYFKLLDQVTALTKTRIDAESNVASISAARDSIFTSESAAAPVVSATEAQTQQIVSALNSNNQAMLSQMQVQTENLVAVSRLLASFRSTSPGSIASPARQNF</sequence>
<dbReference type="AlphaFoldDB" id="D4YZQ5"/>
<name>D4YZQ5_SPHIU</name>
<dbReference type="KEGG" id="sjp:SJA_C1-10030"/>
<evidence type="ECO:0000313" key="3">
    <source>
        <dbReference type="Proteomes" id="UP000007753"/>
    </source>
</evidence>
<dbReference type="eggNOG" id="COG5412">
    <property type="taxonomic scope" value="Bacteria"/>
</dbReference>
<reference evidence="2 3" key="1">
    <citation type="journal article" date="2010" name="J. Bacteriol.">
        <title>Complete genome sequence of the representative gamma-hexachlorocyclohexane-degrading bacterium Sphingobium japonicum UT26.</title>
        <authorList>
            <person name="Nagata Y."/>
            <person name="Ohtsubo Y."/>
            <person name="Endo R."/>
            <person name="Ichikawa N."/>
            <person name="Ankai A."/>
            <person name="Oguchi A."/>
            <person name="Fukui S."/>
            <person name="Fujita N."/>
            <person name="Tsuda M."/>
        </authorList>
    </citation>
    <scope>NUCLEOTIDE SEQUENCE [LARGE SCALE GENOMIC DNA]</scope>
    <source>
        <strain evidence="3">DSM 16413 / CCM 7287 / MTCC 6362 / UT26 / NBRC 101211 / UT26S</strain>
    </source>
</reference>
<evidence type="ECO:0000313" key="2">
    <source>
        <dbReference type="EMBL" id="BAI95837.1"/>
    </source>
</evidence>
<gene>
    <name evidence="2" type="ordered locus">SJA_C1-10030</name>
</gene>
<protein>
    <submittedName>
        <fullName evidence="2">Phage-related protein</fullName>
    </submittedName>
</protein>
<dbReference type="Pfam" id="PF06791">
    <property type="entry name" value="TMP_2"/>
    <property type="match status" value="1"/>
</dbReference>
<evidence type="ECO:0000259" key="1">
    <source>
        <dbReference type="Pfam" id="PF06791"/>
    </source>
</evidence>
<dbReference type="HOGENOM" id="CLU_296988_0_0_5"/>
<dbReference type="EMBL" id="AP010803">
    <property type="protein sequence ID" value="BAI95837.1"/>
    <property type="molecule type" value="Genomic_DNA"/>
</dbReference>
<dbReference type="Proteomes" id="UP000007753">
    <property type="component" value="Chromosome 1"/>
</dbReference>
<dbReference type="InterPro" id="IPR009628">
    <property type="entry name" value="Phage_tape_measure_N"/>
</dbReference>
<accession>D4YZQ5</accession>
<dbReference type="STRING" id="452662.SJA_C1-10030"/>
<proteinExistence type="predicted"/>
<dbReference type="RefSeq" id="WP_013039473.1">
    <property type="nucleotide sequence ID" value="NC_014006.1"/>
</dbReference>
<organism evidence="2 3">
    <name type="scientific">Sphingobium indicum (strain DSM 16413 / CCM 7287 / MTCC 6362 / UT26 / NBRC 101211 / UT26S)</name>
    <name type="common">Sphingobium japonicum</name>
    <dbReference type="NCBI Taxonomy" id="452662"/>
    <lineage>
        <taxon>Bacteria</taxon>
        <taxon>Pseudomonadati</taxon>
        <taxon>Pseudomonadota</taxon>
        <taxon>Alphaproteobacteria</taxon>
        <taxon>Sphingomonadales</taxon>
        <taxon>Sphingomonadaceae</taxon>
        <taxon>Sphingobium</taxon>
    </lineage>
</organism>
<dbReference type="GeneID" id="29272644"/>
<feature type="domain" description="Bacteriophage tail tape measure N-terminal" evidence="1">
    <location>
        <begin position="154"/>
        <end position="245"/>
    </location>
</feature>